<dbReference type="Gene3D" id="3.30.2090.10">
    <property type="entry name" value="Multidrug efflux transporter AcrB TolC docking domain, DN and DC subdomains"/>
    <property type="match status" value="2"/>
</dbReference>
<dbReference type="PANTHER" id="PTHR32063:SF4">
    <property type="entry name" value="SLR6043 PROTEIN"/>
    <property type="match status" value="1"/>
</dbReference>
<sequence>MNFLISFCLNNRITVILLTIALAVIGIFVIKNTPVDVFPELKVPRVTIQTESSGLTAEEVEQYITIPISSAMNGTAGVKAVRNSSGNGLSFVWVDFDWDTDIYRARQIVTERLAAVRDSLPEGVSPELTPIVSVTGEIMLIALTGDKDTSPLDMRQLAEYKLRNRLLGIPGVGQITVLGGRLPEYQILYDPNRLKQNKVDLNELKTAITESQSTIPAGYLEDVAGQELPIQQDSRMMNLEQIRRAILPGHPSGTIRVEDVASVSIDGAPRRGDAGFMQEDAVILSIQKVPGANTLALTQAVDDAVKEFSQSQLPKGMKLHTNAYRQSDFIEMSLENGMETLLIAGAVVMIVLFLTLLNVRTALITLISMPLSVLFGMAMFPLFGLAINIMTLGGLAVAVGDVVDNAIIFVEIAWRHLNRNAALPPEQRKSKYEVLMKAKGEIIGSISFSSVIILLVFTPVLFLSGLEGQFFRPLGISYMLALLASLIVAVTITPVLCYIWFKKSKNEATRESGDSFSARLIKRVYTPLLDLCMKFSKTVCAVMAAITLLALWLGSSFGTSFLPPFNEDCYTVFVSTVPGTSLDETTRISRQAMKDIQHIPGVLSVAQRTGRAENDAHAEPVSASELLVRVDLKQDQKKLREEIKKRIDNIPGTSSMIGYPLAHRISSALSGSNSEIAINIYGTDLPQLRLAAQKAREILSSMPEVADARANREIMVDTVRIQYNPEALAAYGLTMANAAEQVSTAMNGQKLGEVIKNQDHWNIVLRQEPNLRASMDDVKNLELISPDKRSVKLDDVAHVYKEEISNLILRDNTMRKAMISCNPAPDSNLGDLAQACREKLDPVMNAMGCTVDYDGTIKARESASQRLYLLGSIVMVLIVLLLSSALGSVRRAMLTLVNIPLCLVGGIVAVFLASPETLSSLFGDSYIPPILSVASIVGFVTVIGFAIRSGLILLNRYRDLEHQGRSLEDAIREGSQERVVPIIMTSLTTVLGLLPLIWAIDKPGGELLGPLAIVQFGGLVSATILNLLIIPATAKLFGRWISARRKELIKKDV</sequence>
<gene>
    <name evidence="2" type="ORF">PYTT_1451</name>
</gene>
<dbReference type="KEGG" id="agl:PYTT_1451"/>
<keyword evidence="1" id="KW-0812">Transmembrane</keyword>
<dbReference type="PANTHER" id="PTHR32063">
    <property type="match status" value="1"/>
</dbReference>
<dbReference type="STRING" id="1679444.PYTT_1451"/>
<proteinExistence type="predicted"/>
<accession>A0A1C7PEY8</accession>
<feature type="transmembrane region" description="Helical" evidence="1">
    <location>
        <begin position="371"/>
        <end position="389"/>
    </location>
</feature>
<evidence type="ECO:0000256" key="1">
    <source>
        <dbReference type="SAM" id="Phobius"/>
    </source>
</evidence>
<dbReference type="PRINTS" id="PR00702">
    <property type="entry name" value="ACRIFLAVINRP"/>
</dbReference>
<dbReference type="RefSeq" id="WP_067771574.1">
    <property type="nucleotide sequence ID" value="NZ_LIGX01000001.1"/>
</dbReference>
<dbReference type="GO" id="GO:0042910">
    <property type="term" value="F:xenobiotic transmembrane transporter activity"/>
    <property type="evidence" value="ECO:0007669"/>
    <property type="project" value="TreeGrafter"/>
</dbReference>
<feature type="transmembrane region" description="Helical" evidence="1">
    <location>
        <begin position="395"/>
        <end position="414"/>
    </location>
</feature>
<feature type="transmembrane region" description="Helical" evidence="1">
    <location>
        <begin position="979"/>
        <end position="1000"/>
    </location>
</feature>
<keyword evidence="3" id="KW-1185">Reference proteome</keyword>
<dbReference type="Pfam" id="PF00873">
    <property type="entry name" value="ACR_tran"/>
    <property type="match status" value="1"/>
</dbReference>
<dbReference type="PATRIC" id="fig|1679444.3.peg.1450"/>
<dbReference type="Gene3D" id="3.30.70.1430">
    <property type="entry name" value="Multidrug efflux transporter AcrB pore domain"/>
    <property type="match status" value="2"/>
</dbReference>
<feature type="transmembrane region" description="Helical" evidence="1">
    <location>
        <begin position="476"/>
        <end position="501"/>
    </location>
</feature>
<dbReference type="Gene3D" id="3.30.70.1440">
    <property type="entry name" value="Multidrug efflux transporter AcrB pore domain"/>
    <property type="match status" value="1"/>
</dbReference>
<feature type="transmembrane region" description="Helical" evidence="1">
    <location>
        <begin position="1012"/>
        <end position="1037"/>
    </location>
</feature>
<dbReference type="InterPro" id="IPR001036">
    <property type="entry name" value="Acrflvin-R"/>
</dbReference>
<evidence type="ECO:0000313" key="3">
    <source>
        <dbReference type="Proteomes" id="UP000176204"/>
    </source>
</evidence>
<keyword evidence="1" id="KW-0472">Membrane</keyword>
<dbReference type="AlphaFoldDB" id="A0A1C7PEY8"/>
<feature type="transmembrane region" description="Helical" evidence="1">
    <location>
        <begin position="926"/>
        <end position="947"/>
    </location>
</feature>
<organism evidence="2 3">
    <name type="scientific">Akkermansia glycaniphila</name>
    <dbReference type="NCBI Taxonomy" id="1679444"/>
    <lineage>
        <taxon>Bacteria</taxon>
        <taxon>Pseudomonadati</taxon>
        <taxon>Verrucomicrobiota</taxon>
        <taxon>Verrucomicrobiia</taxon>
        <taxon>Verrucomicrobiales</taxon>
        <taxon>Akkermansiaceae</taxon>
        <taxon>Akkermansia</taxon>
    </lineage>
</organism>
<dbReference type="GO" id="GO:0005886">
    <property type="term" value="C:plasma membrane"/>
    <property type="evidence" value="ECO:0007669"/>
    <property type="project" value="TreeGrafter"/>
</dbReference>
<evidence type="ECO:0000313" key="2">
    <source>
        <dbReference type="EMBL" id="SEH88544.1"/>
    </source>
</evidence>
<dbReference type="SUPFAM" id="SSF82693">
    <property type="entry name" value="Multidrug efflux transporter AcrB pore domain, PN1, PN2, PC1 and PC2 subdomains"/>
    <property type="match status" value="2"/>
</dbReference>
<dbReference type="SUPFAM" id="SSF82714">
    <property type="entry name" value="Multidrug efflux transporter AcrB TolC docking domain, DN and DC subdomains"/>
    <property type="match status" value="2"/>
</dbReference>
<feature type="transmembrane region" description="Helical" evidence="1">
    <location>
        <begin position="893"/>
        <end position="914"/>
    </location>
</feature>
<feature type="transmembrane region" description="Helical" evidence="1">
    <location>
        <begin position="341"/>
        <end position="359"/>
    </location>
</feature>
<dbReference type="SUPFAM" id="SSF82866">
    <property type="entry name" value="Multidrug efflux transporter AcrB transmembrane domain"/>
    <property type="match status" value="2"/>
</dbReference>
<keyword evidence="1" id="KW-1133">Transmembrane helix</keyword>
<feature type="transmembrane region" description="Helical" evidence="1">
    <location>
        <begin position="539"/>
        <end position="562"/>
    </location>
</feature>
<name>A0A1C7PEY8_9BACT</name>
<feature type="transmembrane region" description="Helical" evidence="1">
    <location>
        <begin position="867"/>
        <end position="886"/>
    </location>
</feature>
<dbReference type="InterPro" id="IPR027463">
    <property type="entry name" value="AcrB_DN_DC_subdom"/>
</dbReference>
<feature type="transmembrane region" description="Helical" evidence="1">
    <location>
        <begin position="12"/>
        <end position="30"/>
    </location>
</feature>
<dbReference type="EMBL" id="LT629973">
    <property type="protein sequence ID" value="SEH88544.1"/>
    <property type="molecule type" value="Genomic_DNA"/>
</dbReference>
<feature type="transmembrane region" description="Helical" evidence="1">
    <location>
        <begin position="442"/>
        <end position="464"/>
    </location>
</feature>
<reference evidence="3" key="1">
    <citation type="submission" date="2016-09" db="EMBL/GenBank/DDBJ databases">
        <authorList>
            <person name="Koehorst J."/>
        </authorList>
    </citation>
    <scope>NUCLEOTIDE SEQUENCE [LARGE SCALE GENOMIC DNA]</scope>
</reference>
<dbReference type="Gene3D" id="3.30.70.1320">
    <property type="entry name" value="Multidrug efflux transporter AcrB pore domain like"/>
    <property type="match status" value="1"/>
</dbReference>
<dbReference type="Gene3D" id="1.20.1640.10">
    <property type="entry name" value="Multidrug efflux transporter AcrB transmembrane domain"/>
    <property type="match status" value="2"/>
</dbReference>
<dbReference type="OrthoDB" id="9798415at2"/>
<dbReference type="Proteomes" id="UP000176204">
    <property type="component" value="Chromosome I"/>
</dbReference>
<protein>
    <submittedName>
        <fullName evidence="2">Multidrug efflux transporter acrb tolc docking domain dn/dc subdomains</fullName>
    </submittedName>
</protein>